<dbReference type="GO" id="GO:0005524">
    <property type="term" value="F:ATP binding"/>
    <property type="evidence" value="ECO:0007669"/>
    <property type="project" value="InterPro"/>
</dbReference>
<evidence type="ECO:0000313" key="3">
    <source>
        <dbReference type="Proteomes" id="UP000030762"/>
    </source>
</evidence>
<evidence type="ECO:0000259" key="1">
    <source>
        <dbReference type="PROSITE" id="PS50011"/>
    </source>
</evidence>
<organism evidence="2 3">
    <name type="scientific">Saprolegnia diclina (strain VS20)</name>
    <dbReference type="NCBI Taxonomy" id="1156394"/>
    <lineage>
        <taxon>Eukaryota</taxon>
        <taxon>Sar</taxon>
        <taxon>Stramenopiles</taxon>
        <taxon>Oomycota</taxon>
        <taxon>Saprolegniomycetes</taxon>
        <taxon>Saprolegniales</taxon>
        <taxon>Saprolegniaceae</taxon>
        <taxon>Saprolegnia</taxon>
    </lineage>
</organism>
<dbReference type="Gene3D" id="1.10.510.10">
    <property type="entry name" value="Transferase(Phosphotransferase) domain 1"/>
    <property type="match status" value="1"/>
</dbReference>
<dbReference type="GO" id="GO:0004674">
    <property type="term" value="F:protein serine/threonine kinase activity"/>
    <property type="evidence" value="ECO:0007669"/>
    <property type="project" value="UniProtKB-KW"/>
</dbReference>
<dbReference type="InterPro" id="IPR051681">
    <property type="entry name" value="Ser/Thr_Kinases-Pseudokinases"/>
</dbReference>
<dbReference type="SMART" id="SM00220">
    <property type="entry name" value="S_TKc"/>
    <property type="match status" value="1"/>
</dbReference>
<protein>
    <submittedName>
        <fullName evidence="2">Serine/threonine protein kinase</fullName>
    </submittedName>
</protein>
<dbReference type="InterPro" id="IPR008271">
    <property type="entry name" value="Ser/Thr_kinase_AS"/>
</dbReference>
<keyword evidence="2" id="KW-0723">Serine/threonine-protein kinase</keyword>
<dbReference type="GeneID" id="19943588"/>
<dbReference type="OMA" id="YETIDYN"/>
<name>T0S516_SAPDV</name>
<dbReference type="STRING" id="1156394.T0S516"/>
<dbReference type="RefSeq" id="XP_008606687.1">
    <property type="nucleotide sequence ID" value="XM_008608465.1"/>
</dbReference>
<accession>T0S516</accession>
<feature type="domain" description="Protein kinase" evidence="1">
    <location>
        <begin position="1"/>
        <end position="162"/>
    </location>
</feature>
<proteinExistence type="predicted"/>
<dbReference type="Pfam" id="PF00069">
    <property type="entry name" value="Pkinase"/>
    <property type="match status" value="1"/>
</dbReference>
<dbReference type="PROSITE" id="PS00108">
    <property type="entry name" value="PROTEIN_KINASE_ST"/>
    <property type="match status" value="1"/>
</dbReference>
<dbReference type="Proteomes" id="UP000030762">
    <property type="component" value="Unassembled WGS sequence"/>
</dbReference>
<evidence type="ECO:0000313" key="2">
    <source>
        <dbReference type="EMBL" id="EQC40213.1"/>
    </source>
</evidence>
<keyword evidence="2" id="KW-0418">Kinase</keyword>
<dbReference type="InterPro" id="IPR011009">
    <property type="entry name" value="Kinase-like_dom_sf"/>
</dbReference>
<dbReference type="eggNOG" id="KOG0192">
    <property type="taxonomic scope" value="Eukaryota"/>
</dbReference>
<sequence>MVRIALDVIRGVDYLHKKKIVYCDLKSENVLVSDDGHAKLADFGISQQTTRRGDAKQQGTPQYMAPELTGSAAAAPTYASDVYAFGILLTELDANTGMVPYETIDYNNNHFALWKEVRSGLRPALRDDCPLWFRELAVQCMATVPSDRPSVSTIIDILDKNLRDM</sequence>
<dbReference type="AlphaFoldDB" id="T0S516"/>
<keyword evidence="3" id="KW-1185">Reference proteome</keyword>
<dbReference type="VEuPathDB" id="FungiDB:SDRG_02861"/>
<dbReference type="EMBL" id="JH767137">
    <property type="protein sequence ID" value="EQC40213.1"/>
    <property type="molecule type" value="Genomic_DNA"/>
</dbReference>
<dbReference type="OrthoDB" id="114536at2759"/>
<dbReference type="PROSITE" id="PS50011">
    <property type="entry name" value="PROTEIN_KINASE_DOM"/>
    <property type="match status" value="1"/>
</dbReference>
<dbReference type="InterPro" id="IPR000719">
    <property type="entry name" value="Prot_kinase_dom"/>
</dbReference>
<dbReference type="SUPFAM" id="SSF56112">
    <property type="entry name" value="Protein kinase-like (PK-like)"/>
    <property type="match status" value="1"/>
</dbReference>
<gene>
    <name evidence="2" type="ORF">SDRG_02861</name>
</gene>
<dbReference type="InParanoid" id="T0S516"/>
<reference evidence="2 3" key="1">
    <citation type="submission" date="2012-04" db="EMBL/GenBank/DDBJ databases">
        <title>The Genome Sequence of Saprolegnia declina VS20.</title>
        <authorList>
            <consortium name="The Broad Institute Genome Sequencing Platform"/>
            <person name="Russ C."/>
            <person name="Nusbaum C."/>
            <person name="Tyler B."/>
            <person name="van West P."/>
            <person name="Dieguez-Uribeondo J."/>
            <person name="de Bruijn I."/>
            <person name="Tripathy S."/>
            <person name="Jiang R."/>
            <person name="Young S.K."/>
            <person name="Zeng Q."/>
            <person name="Gargeya S."/>
            <person name="Fitzgerald M."/>
            <person name="Haas B."/>
            <person name="Abouelleil A."/>
            <person name="Alvarado L."/>
            <person name="Arachchi H.M."/>
            <person name="Berlin A."/>
            <person name="Chapman S.B."/>
            <person name="Goldberg J."/>
            <person name="Griggs A."/>
            <person name="Gujja S."/>
            <person name="Hansen M."/>
            <person name="Howarth C."/>
            <person name="Imamovic A."/>
            <person name="Larimer J."/>
            <person name="McCowen C."/>
            <person name="Montmayeur A."/>
            <person name="Murphy C."/>
            <person name="Neiman D."/>
            <person name="Pearson M."/>
            <person name="Priest M."/>
            <person name="Roberts A."/>
            <person name="Saif S."/>
            <person name="Shea T."/>
            <person name="Sisk P."/>
            <person name="Sykes S."/>
            <person name="Wortman J."/>
            <person name="Nusbaum C."/>
            <person name="Birren B."/>
        </authorList>
    </citation>
    <scope>NUCLEOTIDE SEQUENCE [LARGE SCALE GENOMIC DNA]</scope>
    <source>
        <strain evidence="2 3">VS20</strain>
    </source>
</reference>
<keyword evidence="2" id="KW-0808">Transferase</keyword>
<dbReference type="PANTHER" id="PTHR44329">
    <property type="entry name" value="SERINE/THREONINE-PROTEIN KINASE TNNI3K-RELATED"/>
    <property type="match status" value="1"/>
</dbReference>